<dbReference type="InterPro" id="IPR051257">
    <property type="entry name" value="Diverse_CBS-Domain"/>
</dbReference>
<evidence type="ECO:0000259" key="3">
    <source>
        <dbReference type="PROSITE" id="PS51371"/>
    </source>
</evidence>
<sequence>MKVGQIMTTDVFLTDPAKSIREAAQTMKRMDIGSLPVGEGDRIVGIVTDRDITVRAVANGLDAETLVGDVMSEAIHYCYDDDDVDDVARNMADLEVRRLPVINRQRQLVGFVSLADFAYSGDEESSEELLKGVAKPH</sequence>
<dbReference type="InterPro" id="IPR000644">
    <property type="entry name" value="CBS_dom"/>
</dbReference>
<reference evidence="4 5" key="1">
    <citation type="submission" date="2021-02" db="EMBL/GenBank/DDBJ databases">
        <title>Lysobacter arenosi sp. nov., isolated from soil of gangwondo yeongwol, south Korea.</title>
        <authorList>
            <person name="Kim K.R."/>
            <person name="Kim K.H."/>
            <person name="Jeon C.O."/>
        </authorList>
    </citation>
    <scope>NUCLEOTIDE SEQUENCE [LARGE SCALE GENOMIC DNA]</scope>
    <source>
        <strain evidence="4 5">R7</strain>
    </source>
</reference>
<evidence type="ECO:0000313" key="4">
    <source>
        <dbReference type="EMBL" id="QSX75930.1"/>
    </source>
</evidence>
<feature type="domain" description="CBS" evidence="3">
    <location>
        <begin position="7"/>
        <end position="63"/>
    </location>
</feature>
<dbReference type="Pfam" id="PF00571">
    <property type="entry name" value="CBS"/>
    <property type="match status" value="2"/>
</dbReference>
<evidence type="ECO:0000313" key="5">
    <source>
        <dbReference type="Proteomes" id="UP000663400"/>
    </source>
</evidence>
<keyword evidence="1 2" id="KW-0129">CBS domain</keyword>
<evidence type="ECO:0000256" key="2">
    <source>
        <dbReference type="PROSITE-ProRule" id="PRU00703"/>
    </source>
</evidence>
<protein>
    <submittedName>
        <fullName evidence="4">CBS domain-containing protein</fullName>
    </submittedName>
</protein>
<evidence type="ECO:0000256" key="1">
    <source>
        <dbReference type="ARBA" id="ARBA00023122"/>
    </source>
</evidence>
<dbReference type="Gene3D" id="3.10.580.10">
    <property type="entry name" value="CBS-domain"/>
    <property type="match status" value="1"/>
</dbReference>
<name>A0ABX7RD46_9GAMM</name>
<dbReference type="Proteomes" id="UP000663400">
    <property type="component" value="Chromosome"/>
</dbReference>
<dbReference type="PROSITE" id="PS51371">
    <property type="entry name" value="CBS"/>
    <property type="match status" value="2"/>
</dbReference>
<keyword evidence="5" id="KW-1185">Reference proteome</keyword>
<feature type="domain" description="CBS" evidence="3">
    <location>
        <begin position="71"/>
        <end position="127"/>
    </location>
</feature>
<accession>A0ABX7RD46</accession>
<dbReference type="SUPFAM" id="SSF54631">
    <property type="entry name" value="CBS-domain pair"/>
    <property type="match status" value="1"/>
</dbReference>
<dbReference type="PANTHER" id="PTHR43080:SF2">
    <property type="entry name" value="CBS DOMAIN-CONTAINING PROTEIN"/>
    <property type="match status" value="1"/>
</dbReference>
<proteinExistence type="predicted"/>
<dbReference type="CDD" id="cd04622">
    <property type="entry name" value="CBS_pair_HRP1_like"/>
    <property type="match status" value="1"/>
</dbReference>
<gene>
    <name evidence="4" type="ORF">HIV01_005325</name>
</gene>
<organism evidence="4 5">
    <name type="scientific">Lysobacter arenosi</name>
    <dbReference type="NCBI Taxonomy" id="2795387"/>
    <lineage>
        <taxon>Bacteria</taxon>
        <taxon>Pseudomonadati</taxon>
        <taxon>Pseudomonadota</taxon>
        <taxon>Gammaproteobacteria</taxon>
        <taxon>Lysobacterales</taxon>
        <taxon>Lysobacteraceae</taxon>
        <taxon>Lysobacter</taxon>
    </lineage>
</organism>
<dbReference type="EMBL" id="CP071517">
    <property type="protein sequence ID" value="QSX75930.1"/>
    <property type="molecule type" value="Genomic_DNA"/>
</dbReference>
<dbReference type="SMART" id="SM00116">
    <property type="entry name" value="CBS"/>
    <property type="match status" value="2"/>
</dbReference>
<dbReference type="InterPro" id="IPR046342">
    <property type="entry name" value="CBS_dom_sf"/>
</dbReference>
<dbReference type="PANTHER" id="PTHR43080">
    <property type="entry name" value="CBS DOMAIN-CONTAINING PROTEIN CBSX3, MITOCHONDRIAL"/>
    <property type="match status" value="1"/>
</dbReference>
<dbReference type="RefSeq" id="WP_200605291.1">
    <property type="nucleotide sequence ID" value="NZ_CP071517.1"/>
</dbReference>